<sequence length="176" mass="20128">MLFGRDLRLPADILFSRPLDAPLAPEEYIEKLQARMDEIHHLDRERIGMASEKMKTRYDTRVTGHDFHEGDKVWLWNPKRCKGLSPKLQTNWEGPYTVLKRLNDVVARIQRSPHSKNRSDSLRTWRNLGGRAKLATLAIIFGDQVGDFGDHFGVIGDHVGVFGTLWNLLESSGSLH</sequence>
<evidence type="ECO:0000313" key="1">
    <source>
        <dbReference type="EMBL" id="GFY29137.1"/>
    </source>
</evidence>
<organism evidence="1 2">
    <name type="scientific">Trichonephila clavipes</name>
    <name type="common">Golden silk orbweaver</name>
    <name type="synonym">Nephila clavipes</name>
    <dbReference type="NCBI Taxonomy" id="2585209"/>
    <lineage>
        <taxon>Eukaryota</taxon>
        <taxon>Metazoa</taxon>
        <taxon>Ecdysozoa</taxon>
        <taxon>Arthropoda</taxon>
        <taxon>Chelicerata</taxon>
        <taxon>Arachnida</taxon>
        <taxon>Araneae</taxon>
        <taxon>Araneomorphae</taxon>
        <taxon>Entelegynae</taxon>
        <taxon>Araneoidea</taxon>
        <taxon>Nephilidae</taxon>
        <taxon>Trichonephila</taxon>
    </lineage>
</organism>
<dbReference type="AlphaFoldDB" id="A0A8X6W6D1"/>
<proteinExistence type="predicted"/>
<protein>
    <submittedName>
        <fullName evidence="1">Retrovirus-related Pol polyprotein from transposon 412</fullName>
    </submittedName>
</protein>
<dbReference type="Proteomes" id="UP000887159">
    <property type="component" value="Unassembled WGS sequence"/>
</dbReference>
<accession>A0A8X6W6D1</accession>
<name>A0A8X6W6D1_TRICX</name>
<gene>
    <name evidence="1" type="primary">X975_16630</name>
    <name evidence="1" type="ORF">TNCV_4722651</name>
</gene>
<keyword evidence="2" id="KW-1185">Reference proteome</keyword>
<reference evidence="1" key="1">
    <citation type="submission" date="2020-08" db="EMBL/GenBank/DDBJ databases">
        <title>Multicomponent nature underlies the extraordinary mechanical properties of spider dragline silk.</title>
        <authorList>
            <person name="Kono N."/>
            <person name="Nakamura H."/>
            <person name="Mori M."/>
            <person name="Yoshida Y."/>
            <person name="Ohtoshi R."/>
            <person name="Malay A.D."/>
            <person name="Moran D.A.P."/>
            <person name="Tomita M."/>
            <person name="Numata K."/>
            <person name="Arakawa K."/>
        </authorList>
    </citation>
    <scope>NUCLEOTIDE SEQUENCE</scope>
</reference>
<evidence type="ECO:0000313" key="2">
    <source>
        <dbReference type="Proteomes" id="UP000887159"/>
    </source>
</evidence>
<comment type="caution">
    <text evidence="1">The sequence shown here is derived from an EMBL/GenBank/DDBJ whole genome shotgun (WGS) entry which is preliminary data.</text>
</comment>
<dbReference type="EMBL" id="BMAU01021387">
    <property type="protein sequence ID" value="GFY29137.1"/>
    <property type="molecule type" value="Genomic_DNA"/>
</dbReference>